<dbReference type="RefSeq" id="WP_229349544.1">
    <property type="nucleotide sequence ID" value="NZ_BAABAO010000013.1"/>
</dbReference>
<evidence type="ECO:0000256" key="1">
    <source>
        <dbReference type="SAM" id="MobiDB-lite"/>
    </source>
</evidence>
<accession>A0ABP7YM45</accession>
<dbReference type="EMBL" id="BAABAO010000013">
    <property type="protein sequence ID" value="GAA4138169.1"/>
    <property type="molecule type" value="Genomic_DNA"/>
</dbReference>
<feature type="region of interest" description="Disordered" evidence="1">
    <location>
        <begin position="35"/>
        <end position="58"/>
    </location>
</feature>
<reference evidence="3" key="1">
    <citation type="journal article" date="2019" name="Int. J. Syst. Evol. Microbiol.">
        <title>The Global Catalogue of Microorganisms (GCM) 10K type strain sequencing project: providing services to taxonomists for standard genome sequencing and annotation.</title>
        <authorList>
            <consortium name="The Broad Institute Genomics Platform"/>
            <consortium name="The Broad Institute Genome Sequencing Center for Infectious Disease"/>
            <person name="Wu L."/>
            <person name="Ma J."/>
        </authorList>
    </citation>
    <scope>NUCLEOTIDE SEQUENCE [LARGE SCALE GENOMIC DNA]</scope>
    <source>
        <strain evidence="3">JCM 17386</strain>
    </source>
</reference>
<keyword evidence="3" id="KW-1185">Reference proteome</keyword>
<comment type="caution">
    <text evidence="2">The sequence shown here is derived from an EMBL/GenBank/DDBJ whole genome shotgun (WGS) entry which is preliminary data.</text>
</comment>
<evidence type="ECO:0000313" key="2">
    <source>
        <dbReference type="EMBL" id="GAA4138169.1"/>
    </source>
</evidence>
<gene>
    <name evidence="2" type="ORF">GCM10022250_36570</name>
</gene>
<evidence type="ECO:0008006" key="4">
    <source>
        <dbReference type="Google" id="ProtNLM"/>
    </source>
</evidence>
<sequence length="58" mass="6392">MKTEKSKKENQKFSLEKMSFAKLKNMHLVVGGAPVAEDGTFTSGTATSKNCNRKKTDL</sequence>
<dbReference type="Proteomes" id="UP001501333">
    <property type="component" value="Unassembled WGS sequence"/>
</dbReference>
<name>A0ABP7YM45_9FLAO</name>
<organism evidence="2 3">
    <name type="scientific">Flavobacterium chungbukense</name>
    <dbReference type="NCBI Taxonomy" id="877464"/>
    <lineage>
        <taxon>Bacteria</taxon>
        <taxon>Pseudomonadati</taxon>
        <taxon>Bacteroidota</taxon>
        <taxon>Flavobacteriia</taxon>
        <taxon>Flavobacteriales</taxon>
        <taxon>Flavobacteriaceae</taxon>
        <taxon>Flavobacterium</taxon>
    </lineage>
</organism>
<feature type="compositionally biased region" description="Polar residues" evidence="1">
    <location>
        <begin position="40"/>
        <end position="50"/>
    </location>
</feature>
<proteinExistence type="predicted"/>
<protein>
    <recommendedName>
        <fullName evidence="4">Natural product</fullName>
    </recommendedName>
</protein>
<evidence type="ECO:0000313" key="3">
    <source>
        <dbReference type="Proteomes" id="UP001501333"/>
    </source>
</evidence>